<evidence type="ECO:0000256" key="2">
    <source>
        <dbReference type="ARBA" id="ARBA00022747"/>
    </source>
</evidence>
<dbReference type="Pfam" id="PF01420">
    <property type="entry name" value="Methylase_S"/>
    <property type="match status" value="1"/>
</dbReference>
<comment type="similarity">
    <text evidence="1">Belongs to the type-I restriction system S methylase family.</text>
</comment>
<dbReference type="RefSeq" id="WP_101660795.1">
    <property type="nucleotide sequence ID" value="NZ_PKGZ01000008.1"/>
</dbReference>
<keyword evidence="5" id="KW-0378">Hydrolase</keyword>
<dbReference type="GO" id="GO:0004519">
    <property type="term" value="F:endonuclease activity"/>
    <property type="evidence" value="ECO:0007669"/>
    <property type="project" value="UniProtKB-KW"/>
</dbReference>
<feature type="domain" description="Type I restriction modification DNA specificity" evidence="4">
    <location>
        <begin position="3"/>
        <end position="133"/>
    </location>
</feature>
<proteinExistence type="inferred from homology"/>
<keyword evidence="2" id="KW-0680">Restriction system</keyword>
<dbReference type="Proteomes" id="UP000234775">
    <property type="component" value="Unassembled WGS sequence"/>
</dbReference>
<evidence type="ECO:0000259" key="4">
    <source>
        <dbReference type="Pfam" id="PF01420"/>
    </source>
</evidence>
<dbReference type="Gene3D" id="3.90.220.20">
    <property type="entry name" value="DNA methylase specificity domains"/>
    <property type="match status" value="1"/>
</dbReference>
<evidence type="ECO:0000256" key="3">
    <source>
        <dbReference type="ARBA" id="ARBA00023125"/>
    </source>
</evidence>
<dbReference type="AlphaFoldDB" id="A0A2I1K5F0"/>
<dbReference type="GO" id="GO:0009307">
    <property type="term" value="P:DNA restriction-modification system"/>
    <property type="evidence" value="ECO:0007669"/>
    <property type="project" value="UniProtKB-KW"/>
</dbReference>
<keyword evidence="5" id="KW-0255">Endonuclease</keyword>
<dbReference type="InterPro" id="IPR044946">
    <property type="entry name" value="Restrct_endonuc_typeI_TRD_sf"/>
</dbReference>
<keyword evidence="5" id="KW-0540">Nuclease</keyword>
<name>A0A2I1K5F0_9LACT</name>
<dbReference type="EMBL" id="PKGZ01000008">
    <property type="protein sequence ID" value="PKY90868.1"/>
    <property type="molecule type" value="Genomic_DNA"/>
</dbReference>
<comment type="caution">
    <text evidence="5">The sequence shown here is derived from an EMBL/GenBank/DDBJ whole genome shotgun (WGS) entry which is preliminary data.</text>
</comment>
<dbReference type="InterPro" id="IPR000055">
    <property type="entry name" value="Restrct_endonuc_typeI_TRD"/>
</dbReference>
<organism evidence="5 6">
    <name type="scientific">Aerococcus christensenii</name>
    <dbReference type="NCBI Taxonomy" id="87541"/>
    <lineage>
        <taxon>Bacteria</taxon>
        <taxon>Bacillati</taxon>
        <taxon>Bacillota</taxon>
        <taxon>Bacilli</taxon>
        <taxon>Lactobacillales</taxon>
        <taxon>Aerococcaceae</taxon>
        <taxon>Aerococcus</taxon>
    </lineage>
</organism>
<evidence type="ECO:0000256" key="1">
    <source>
        <dbReference type="ARBA" id="ARBA00010923"/>
    </source>
</evidence>
<evidence type="ECO:0000313" key="6">
    <source>
        <dbReference type="Proteomes" id="UP000234775"/>
    </source>
</evidence>
<keyword evidence="6" id="KW-1185">Reference proteome</keyword>
<accession>A0A2I1K5F0</accession>
<protein>
    <submittedName>
        <fullName evidence="5">Restriction endonuclease subunit S</fullName>
    </submittedName>
</protein>
<dbReference type="GO" id="GO:0003677">
    <property type="term" value="F:DNA binding"/>
    <property type="evidence" value="ECO:0007669"/>
    <property type="project" value="UniProtKB-KW"/>
</dbReference>
<keyword evidence="3" id="KW-0238">DNA-binding</keyword>
<dbReference type="SUPFAM" id="SSF116734">
    <property type="entry name" value="DNA methylase specificity domain"/>
    <property type="match status" value="1"/>
</dbReference>
<reference evidence="5 6" key="1">
    <citation type="submission" date="2017-12" db="EMBL/GenBank/DDBJ databases">
        <title>Phylogenetic diversity of female urinary microbiome.</title>
        <authorList>
            <person name="Thomas-White K."/>
            <person name="Wolfe A.J."/>
        </authorList>
    </citation>
    <scope>NUCLEOTIDE SEQUENCE [LARGE SCALE GENOMIC DNA]</scope>
    <source>
        <strain evidence="5 6">UMB0844</strain>
    </source>
</reference>
<sequence length="181" mass="20648">MNKEFLIGDLFSGDNGNTDIKKEHINGRGYPVVSSGLENTGIIGFSDIDARIIPSNTITIDMFGNVFFRDFEYKMVTHARVFSLVLKDHPLTAETGLYISSMLSWLSKVFSYNNMCSYNKIAHIGISLPVIKHSDSNHEYTVDDIDWQYMEDRIKELDAYLKATNLDDYELTDEDKKVLSL</sequence>
<evidence type="ECO:0000313" key="5">
    <source>
        <dbReference type="EMBL" id="PKY90868.1"/>
    </source>
</evidence>
<gene>
    <name evidence="5" type="ORF">CYJ27_07805</name>
</gene>